<evidence type="ECO:0000313" key="1">
    <source>
        <dbReference type="EMBL" id="CAH2216223.1"/>
    </source>
</evidence>
<evidence type="ECO:0000313" key="2">
    <source>
        <dbReference type="Proteomes" id="UP000838756"/>
    </source>
</evidence>
<sequence length="79" mass="8778">MSTGLLVNCRVSSRPSPQVMIFSVRSLALTPVRSALQAGCQWVLVEARKQEAIAGLGLECHETGRVIRYNRDARFVTLY</sequence>
<accession>A0A8S4QQN7</accession>
<dbReference type="Proteomes" id="UP000838756">
    <property type="component" value="Unassembled WGS sequence"/>
</dbReference>
<dbReference type="EMBL" id="CAKXAJ010014498">
    <property type="protein sequence ID" value="CAH2216223.1"/>
    <property type="molecule type" value="Genomic_DNA"/>
</dbReference>
<comment type="caution">
    <text evidence="1">The sequence shown here is derived from an EMBL/GenBank/DDBJ whole genome shotgun (WGS) entry which is preliminary data.</text>
</comment>
<gene>
    <name evidence="1" type="primary">jg618</name>
    <name evidence="1" type="ORF">PAEG_LOCUS4281</name>
</gene>
<organism evidence="1 2">
    <name type="scientific">Pararge aegeria aegeria</name>
    <dbReference type="NCBI Taxonomy" id="348720"/>
    <lineage>
        <taxon>Eukaryota</taxon>
        <taxon>Metazoa</taxon>
        <taxon>Ecdysozoa</taxon>
        <taxon>Arthropoda</taxon>
        <taxon>Hexapoda</taxon>
        <taxon>Insecta</taxon>
        <taxon>Pterygota</taxon>
        <taxon>Neoptera</taxon>
        <taxon>Endopterygota</taxon>
        <taxon>Lepidoptera</taxon>
        <taxon>Glossata</taxon>
        <taxon>Ditrysia</taxon>
        <taxon>Papilionoidea</taxon>
        <taxon>Nymphalidae</taxon>
        <taxon>Satyrinae</taxon>
        <taxon>Satyrini</taxon>
        <taxon>Parargina</taxon>
        <taxon>Pararge</taxon>
    </lineage>
</organism>
<name>A0A8S4QQN7_9NEOP</name>
<keyword evidence="2" id="KW-1185">Reference proteome</keyword>
<protein>
    <submittedName>
        <fullName evidence="1">Jg618 protein</fullName>
    </submittedName>
</protein>
<proteinExistence type="predicted"/>
<dbReference type="AlphaFoldDB" id="A0A8S4QQN7"/>
<reference evidence="1" key="1">
    <citation type="submission" date="2022-03" db="EMBL/GenBank/DDBJ databases">
        <authorList>
            <person name="Lindestad O."/>
        </authorList>
    </citation>
    <scope>NUCLEOTIDE SEQUENCE</scope>
</reference>